<proteinExistence type="predicted"/>
<gene>
    <name evidence="2" type="ORF">EJ05DRAFT_502930</name>
</gene>
<evidence type="ECO:0000313" key="3">
    <source>
        <dbReference type="Proteomes" id="UP000799437"/>
    </source>
</evidence>
<dbReference type="EMBL" id="ML996577">
    <property type="protein sequence ID" value="KAF2755471.1"/>
    <property type="molecule type" value="Genomic_DNA"/>
</dbReference>
<protein>
    <submittedName>
        <fullName evidence="2">Uncharacterized protein</fullName>
    </submittedName>
</protein>
<name>A0A6A6W354_9PEZI</name>
<feature type="compositionally biased region" description="Basic and acidic residues" evidence="1">
    <location>
        <begin position="189"/>
        <end position="216"/>
    </location>
</feature>
<evidence type="ECO:0000313" key="2">
    <source>
        <dbReference type="EMBL" id="KAF2755471.1"/>
    </source>
</evidence>
<feature type="region of interest" description="Disordered" evidence="1">
    <location>
        <begin position="83"/>
        <end position="102"/>
    </location>
</feature>
<feature type="compositionally biased region" description="Basic residues" evidence="1">
    <location>
        <begin position="217"/>
        <end position="227"/>
    </location>
</feature>
<evidence type="ECO:0000256" key="1">
    <source>
        <dbReference type="SAM" id="MobiDB-lite"/>
    </source>
</evidence>
<dbReference type="Pfam" id="PF09428">
    <property type="entry name" value="DUF2011"/>
    <property type="match status" value="1"/>
</dbReference>
<dbReference type="InterPro" id="IPR018555">
    <property type="entry name" value="C630.06c-like"/>
</dbReference>
<dbReference type="RefSeq" id="XP_033597922.1">
    <property type="nucleotide sequence ID" value="XM_033747336.1"/>
</dbReference>
<organism evidence="2 3">
    <name type="scientific">Pseudovirgaria hyperparasitica</name>
    <dbReference type="NCBI Taxonomy" id="470096"/>
    <lineage>
        <taxon>Eukaryota</taxon>
        <taxon>Fungi</taxon>
        <taxon>Dikarya</taxon>
        <taxon>Ascomycota</taxon>
        <taxon>Pezizomycotina</taxon>
        <taxon>Dothideomycetes</taxon>
        <taxon>Dothideomycetes incertae sedis</taxon>
        <taxon>Acrospermales</taxon>
        <taxon>Acrospermaceae</taxon>
        <taxon>Pseudovirgaria</taxon>
    </lineage>
</organism>
<reference evidence="2" key="1">
    <citation type="journal article" date="2020" name="Stud. Mycol.">
        <title>101 Dothideomycetes genomes: a test case for predicting lifestyles and emergence of pathogens.</title>
        <authorList>
            <person name="Haridas S."/>
            <person name="Albert R."/>
            <person name="Binder M."/>
            <person name="Bloem J."/>
            <person name="Labutti K."/>
            <person name="Salamov A."/>
            <person name="Andreopoulos B."/>
            <person name="Baker S."/>
            <person name="Barry K."/>
            <person name="Bills G."/>
            <person name="Bluhm B."/>
            <person name="Cannon C."/>
            <person name="Castanera R."/>
            <person name="Culley D."/>
            <person name="Daum C."/>
            <person name="Ezra D."/>
            <person name="Gonzalez J."/>
            <person name="Henrissat B."/>
            <person name="Kuo A."/>
            <person name="Liang C."/>
            <person name="Lipzen A."/>
            <person name="Lutzoni F."/>
            <person name="Magnuson J."/>
            <person name="Mondo S."/>
            <person name="Nolan M."/>
            <person name="Ohm R."/>
            <person name="Pangilinan J."/>
            <person name="Park H.-J."/>
            <person name="Ramirez L."/>
            <person name="Alfaro M."/>
            <person name="Sun H."/>
            <person name="Tritt A."/>
            <person name="Yoshinaga Y."/>
            <person name="Zwiers L.-H."/>
            <person name="Turgeon B."/>
            <person name="Goodwin S."/>
            <person name="Spatafora J."/>
            <person name="Crous P."/>
            <person name="Grigoriev I."/>
        </authorList>
    </citation>
    <scope>NUCLEOTIDE SEQUENCE</scope>
    <source>
        <strain evidence="2">CBS 121739</strain>
    </source>
</reference>
<dbReference type="AlphaFoldDB" id="A0A6A6W354"/>
<feature type="region of interest" description="Disordered" evidence="1">
    <location>
        <begin position="1"/>
        <end position="32"/>
    </location>
</feature>
<keyword evidence="3" id="KW-1185">Reference proteome</keyword>
<feature type="region of interest" description="Disordered" evidence="1">
    <location>
        <begin position="188"/>
        <end position="244"/>
    </location>
</feature>
<dbReference type="OrthoDB" id="5425061at2759"/>
<sequence length="244" mass="27252">MTDQADLQVVGRDALRSAESSRSPSPDHDNCATNTFRELLNKRFGAIEDIEILDTPPAFSAVDVGDDIEDTELRLFASQSAPTKIDLRSPSPPGGEPGFVQPERPLSYYLAESPSAQDQIRLALAAVSGEEVLDRSHARWAGCALPWRVHTVIPETILGTKIHMSELQRRRRPSKKARIALRAKQKAKLMKEEEAKRAAQEKEQYLREKKSAENRKKQLKKRAKERAKKAETGIAARDISMSAD</sequence>
<dbReference type="Proteomes" id="UP000799437">
    <property type="component" value="Unassembled WGS sequence"/>
</dbReference>
<accession>A0A6A6W354</accession>
<dbReference type="GeneID" id="54488390"/>